<comment type="caution">
    <text evidence="1">The sequence shown here is derived from an EMBL/GenBank/DDBJ whole genome shotgun (WGS) entry which is preliminary data.</text>
</comment>
<dbReference type="Gene3D" id="3.20.20.70">
    <property type="entry name" value="Aldolase class I"/>
    <property type="match status" value="1"/>
</dbReference>
<dbReference type="RefSeq" id="WP_145020077.1">
    <property type="nucleotide sequence ID" value="NZ_VLLN01000006.1"/>
</dbReference>
<dbReference type="Proteomes" id="UP000319449">
    <property type="component" value="Unassembled WGS sequence"/>
</dbReference>
<gene>
    <name evidence="1" type="ORF">JN12_01334</name>
</gene>
<evidence type="ECO:0000313" key="1">
    <source>
        <dbReference type="EMBL" id="TWJ19845.1"/>
    </source>
</evidence>
<keyword evidence="2" id="KW-1185">Reference proteome</keyword>
<dbReference type="InterPro" id="IPR013785">
    <property type="entry name" value="Aldolase_TIM"/>
</dbReference>
<dbReference type="AlphaFoldDB" id="A0A562VPI5"/>
<dbReference type="PANTHER" id="PTHR30304">
    <property type="entry name" value="D-TAGATOSE-1,6-BISPHOSPHATE ALDOLASE"/>
    <property type="match status" value="1"/>
</dbReference>
<dbReference type="GO" id="GO:0005975">
    <property type="term" value="P:carbohydrate metabolic process"/>
    <property type="evidence" value="ECO:0007669"/>
    <property type="project" value="InterPro"/>
</dbReference>
<accession>A0A562VPI5</accession>
<dbReference type="PANTHER" id="PTHR30304:SF0">
    <property type="entry name" value="D-TAGATOSE-1,6-BISPHOSPHATE ALDOLASE SUBUNIT GATY-RELATED"/>
    <property type="match status" value="1"/>
</dbReference>
<dbReference type="InterPro" id="IPR000771">
    <property type="entry name" value="FBA_II"/>
</dbReference>
<dbReference type="SUPFAM" id="SSF51569">
    <property type="entry name" value="Aldolase"/>
    <property type="match status" value="1"/>
</dbReference>
<organism evidence="1 2">
    <name type="scientific">Geobacter argillaceus</name>
    <dbReference type="NCBI Taxonomy" id="345631"/>
    <lineage>
        <taxon>Bacteria</taxon>
        <taxon>Pseudomonadati</taxon>
        <taxon>Thermodesulfobacteriota</taxon>
        <taxon>Desulfuromonadia</taxon>
        <taxon>Geobacterales</taxon>
        <taxon>Geobacteraceae</taxon>
        <taxon>Geobacter</taxon>
    </lineage>
</organism>
<sequence>MPHAILRQYIHPNISARLGSDSKVCVLSGREIFATLGKEKSIVMACNPRISHVVPGIMRAAEELDALVIFELTATEGGLDGGYTGQTPEIFVHTLLEQAQRHSFTKPFVIHADHITVKDSSEALLTDALRLIEAQRAAGFTSFALDASFNPLTENIRIVSTLARQMVDAGYGLEVELGEVPTVGSETCLTTVEEAEAFLDGLAKNGVIPHLLAINNGSHTGNYLDGQMVQIDLERTAAIYAMASARGVSGLVQHGITGTPLHLVGRLAEYGIRKGNIGTLWQNVAHAGLPLDLMDTIRRWSRDTGRDIKYATGVFKHDIDDIPEENVKLIAEMAYREAREFISAFHGKGSASRLAGLLGSSRCG</sequence>
<proteinExistence type="predicted"/>
<dbReference type="OrthoDB" id="9803995at2"/>
<evidence type="ECO:0000313" key="2">
    <source>
        <dbReference type="Proteomes" id="UP000319449"/>
    </source>
</evidence>
<dbReference type="Pfam" id="PF01116">
    <property type="entry name" value="F_bP_aldolase"/>
    <property type="match status" value="1"/>
</dbReference>
<dbReference type="EMBL" id="VLLN01000006">
    <property type="protein sequence ID" value="TWJ19845.1"/>
    <property type="molecule type" value="Genomic_DNA"/>
</dbReference>
<dbReference type="GO" id="GO:0016832">
    <property type="term" value="F:aldehyde-lyase activity"/>
    <property type="evidence" value="ECO:0007669"/>
    <property type="project" value="InterPro"/>
</dbReference>
<dbReference type="GO" id="GO:0008270">
    <property type="term" value="F:zinc ion binding"/>
    <property type="evidence" value="ECO:0007669"/>
    <property type="project" value="InterPro"/>
</dbReference>
<reference evidence="1 2" key="1">
    <citation type="submission" date="2019-07" db="EMBL/GenBank/DDBJ databases">
        <title>Genomic Encyclopedia of Archaeal and Bacterial Type Strains, Phase II (KMG-II): from individual species to whole genera.</title>
        <authorList>
            <person name="Goeker M."/>
        </authorList>
    </citation>
    <scope>NUCLEOTIDE SEQUENCE [LARGE SCALE GENOMIC DNA]</scope>
    <source>
        <strain evidence="1 2">ATCC BAA-1139</strain>
    </source>
</reference>
<protein>
    <submittedName>
        <fullName evidence="1">Fructose-bisphosphate aldolase</fullName>
    </submittedName>
</protein>
<dbReference type="InterPro" id="IPR050246">
    <property type="entry name" value="Class_II_FBP_aldolase"/>
</dbReference>
<name>A0A562VPI5_9BACT</name>